<name>A0A2U2PJE3_9SPHI</name>
<feature type="domain" description="Response regulatory" evidence="2">
    <location>
        <begin position="2"/>
        <end position="115"/>
    </location>
</feature>
<evidence type="ECO:0000313" key="5">
    <source>
        <dbReference type="Proteomes" id="UP000245647"/>
    </source>
</evidence>
<evidence type="ECO:0000259" key="3">
    <source>
        <dbReference type="PROSITE" id="PS50930"/>
    </source>
</evidence>
<dbReference type="GO" id="GO:0000156">
    <property type="term" value="F:phosphorelay response regulator activity"/>
    <property type="evidence" value="ECO:0007669"/>
    <property type="project" value="InterPro"/>
</dbReference>
<dbReference type="OrthoDB" id="9787344at2"/>
<feature type="domain" description="HTH LytTR-type" evidence="3">
    <location>
        <begin position="147"/>
        <end position="250"/>
    </location>
</feature>
<dbReference type="PANTHER" id="PTHR37299">
    <property type="entry name" value="TRANSCRIPTIONAL REGULATOR-RELATED"/>
    <property type="match status" value="1"/>
</dbReference>
<keyword evidence="1" id="KW-0597">Phosphoprotein</keyword>
<dbReference type="PROSITE" id="PS50930">
    <property type="entry name" value="HTH_LYTTR"/>
    <property type="match status" value="1"/>
</dbReference>
<proteinExistence type="predicted"/>
<dbReference type="Gene3D" id="3.40.50.2300">
    <property type="match status" value="1"/>
</dbReference>
<dbReference type="Pfam" id="PF00072">
    <property type="entry name" value="Response_reg"/>
    <property type="match status" value="1"/>
</dbReference>
<dbReference type="Pfam" id="PF04397">
    <property type="entry name" value="LytTR"/>
    <property type="match status" value="1"/>
</dbReference>
<organism evidence="4 5">
    <name type="scientific">Pararcticibacter amylolyticus</name>
    <dbReference type="NCBI Taxonomy" id="2173175"/>
    <lineage>
        <taxon>Bacteria</taxon>
        <taxon>Pseudomonadati</taxon>
        <taxon>Bacteroidota</taxon>
        <taxon>Sphingobacteriia</taxon>
        <taxon>Sphingobacteriales</taxon>
        <taxon>Sphingobacteriaceae</taxon>
        <taxon>Pararcticibacter</taxon>
    </lineage>
</organism>
<evidence type="ECO:0000256" key="1">
    <source>
        <dbReference type="PROSITE-ProRule" id="PRU00169"/>
    </source>
</evidence>
<evidence type="ECO:0000313" key="4">
    <source>
        <dbReference type="EMBL" id="PWG81500.1"/>
    </source>
</evidence>
<dbReference type="InterPro" id="IPR007492">
    <property type="entry name" value="LytTR_DNA-bd_dom"/>
</dbReference>
<dbReference type="SMART" id="SM00448">
    <property type="entry name" value="REC"/>
    <property type="match status" value="1"/>
</dbReference>
<dbReference type="Gene3D" id="2.40.50.1020">
    <property type="entry name" value="LytTr DNA-binding domain"/>
    <property type="match status" value="1"/>
</dbReference>
<reference evidence="4 5" key="1">
    <citation type="submission" date="2018-04" db="EMBL/GenBank/DDBJ databases">
        <title>Pedobacter chongqingensis sp. nov., isolated from a rottenly hemp rope.</title>
        <authorList>
            <person name="Cai Y."/>
        </authorList>
    </citation>
    <scope>NUCLEOTIDE SEQUENCE [LARGE SCALE GENOMIC DNA]</scope>
    <source>
        <strain evidence="4 5">FJ4-8</strain>
    </source>
</reference>
<comment type="caution">
    <text evidence="4">The sequence shown here is derived from an EMBL/GenBank/DDBJ whole genome shotgun (WGS) entry which is preliminary data.</text>
</comment>
<dbReference type="InterPro" id="IPR011006">
    <property type="entry name" value="CheY-like_superfamily"/>
</dbReference>
<dbReference type="SUPFAM" id="SSF52172">
    <property type="entry name" value="CheY-like"/>
    <property type="match status" value="1"/>
</dbReference>
<keyword evidence="5" id="KW-1185">Reference proteome</keyword>
<dbReference type="SMART" id="SM00850">
    <property type="entry name" value="LytTR"/>
    <property type="match status" value="1"/>
</dbReference>
<sequence length="250" mass="29568">MNVLIVEDEAHTASLLQEIIEQDKDFMAVEKLESVADAVYYLSKYQQNLDLLFFDIQLADGHSFEIFKHVDVFVPVVFCTAYDEYTLKAIKNNGIDYILKPFREEDIHAALARYKKLTSALQTKNTRPFQMEQLPQTRYQQSFLTQLREKTIVRQVKDIALFYIEFETVYLFTFTGEQLPLFKNLEYIESVCDPRQFFRVNRQMLVNKDAVLNIEPYFNRKVVVQLKIKPPEKVIVSRLKVTSFKNWLEH</sequence>
<dbReference type="RefSeq" id="WP_109414984.1">
    <property type="nucleotide sequence ID" value="NZ_QEAS01000004.1"/>
</dbReference>
<keyword evidence="4" id="KW-0238">DNA-binding</keyword>
<dbReference type="EMBL" id="QEAS01000004">
    <property type="protein sequence ID" value="PWG81500.1"/>
    <property type="molecule type" value="Genomic_DNA"/>
</dbReference>
<protein>
    <submittedName>
        <fullName evidence="4">DNA-binding response regulator</fullName>
    </submittedName>
</protein>
<evidence type="ECO:0000259" key="2">
    <source>
        <dbReference type="PROSITE" id="PS50110"/>
    </source>
</evidence>
<dbReference type="GO" id="GO:0003677">
    <property type="term" value="F:DNA binding"/>
    <property type="evidence" value="ECO:0007669"/>
    <property type="project" value="UniProtKB-KW"/>
</dbReference>
<accession>A0A2U2PJE3</accession>
<gene>
    <name evidence="4" type="ORF">DDR33_06625</name>
</gene>
<dbReference type="PROSITE" id="PS50110">
    <property type="entry name" value="RESPONSE_REGULATORY"/>
    <property type="match status" value="1"/>
</dbReference>
<dbReference type="Proteomes" id="UP000245647">
    <property type="component" value="Unassembled WGS sequence"/>
</dbReference>
<feature type="modified residue" description="4-aspartylphosphate" evidence="1">
    <location>
        <position position="55"/>
    </location>
</feature>
<dbReference type="AlphaFoldDB" id="A0A2U2PJE3"/>
<dbReference type="PANTHER" id="PTHR37299:SF1">
    <property type="entry name" value="STAGE 0 SPORULATION PROTEIN A HOMOLOG"/>
    <property type="match status" value="1"/>
</dbReference>
<dbReference type="InterPro" id="IPR046947">
    <property type="entry name" value="LytR-like"/>
</dbReference>
<dbReference type="InterPro" id="IPR001789">
    <property type="entry name" value="Sig_transdc_resp-reg_receiver"/>
</dbReference>